<protein>
    <submittedName>
        <fullName evidence="2">Uncharacterized protein</fullName>
    </submittedName>
</protein>
<dbReference type="Proteomes" id="UP000439550">
    <property type="component" value="Unassembled WGS sequence"/>
</dbReference>
<evidence type="ECO:0000313" key="2">
    <source>
        <dbReference type="EMBL" id="MQW39934.1"/>
    </source>
</evidence>
<evidence type="ECO:0000256" key="1">
    <source>
        <dbReference type="SAM" id="Phobius"/>
    </source>
</evidence>
<sequence>MEEKKVAFKRRPLSLILMVLACGFVIFFGFSQLSIGNVVGGLFILIGLFCLIGAVVMILRWFIPAIRYDQMQVEFQNFYLWETKSLKRKIKIKWQWVSRVEMMDVEGRETKGDVFYFYLTLQAQKMQALNKDGRIRVSIPELNEKERNEFLNVMINKKLMKKKGA</sequence>
<feature type="transmembrane region" description="Helical" evidence="1">
    <location>
        <begin position="12"/>
        <end position="30"/>
    </location>
</feature>
<keyword evidence="1" id="KW-0472">Membrane</keyword>
<evidence type="ECO:0000313" key="3">
    <source>
        <dbReference type="Proteomes" id="UP000439550"/>
    </source>
</evidence>
<keyword evidence="3" id="KW-1185">Reference proteome</keyword>
<proteinExistence type="predicted"/>
<dbReference type="AlphaFoldDB" id="A0A7X1Z9W8"/>
<gene>
    <name evidence="2" type="ORF">GHI93_08340</name>
</gene>
<dbReference type="EMBL" id="WITJ01000010">
    <property type="protein sequence ID" value="MQW39934.1"/>
    <property type="molecule type" value="Genomic_DNA"/>
</dbReference>
<accession>A0A7X1Z9W8</accession>
<dbReference type="RefSeq" id="WP_153496596.1">
    <property type="nucleotide sequence ID" value="NZ_CBCRWP010000011.1"/>
</dbReference>
<organism evidence="2 3">
    <name type="scientific">Lactococcus hircilactis</name>
    <dbReference type="NCBI Taxonomy" id="1494462"/>
    <lineage>
        <taxon>Bacteria</taxon>
        <taxon>Bacillati</taxon>
        <taxon>Bacillota</taxon>
        <taxon>Bacilli</taxon>
        <taxon>Lactobacillales</taxon>
        <taxon>Streptococcaceae</taxon>
        <taxon>Lactococcus</taxon>
    </lineage>
</organism>
<feature type="transmembrane region" description="Helical" evidence="1">
    <location>
        <begin position="42"/>
        <end position="63"/>
    </location>
</feature>
<keyword evidence="1" id="KW-0812">Transmembrane</keyword>
<name>A0A7X1Z9W8_9LACT</name>
<keyword evidence="1" id="KW-1133">Transmembrane helix</keyword>
<reference evidence="2 3" key="1">
    <citation type="submission" date="2019-10" db="EMBL/GenBank/DDBJ databases">
        <authorList>
            <person name="Dong K."/>
        </authorList>
    </citation>
    <scope>NUCLEOTIDE SEQUENCE [LARGE SCALE GENOMIC DNA]</scope>
    <source>
        <strain evidence="2 3">DSM 28960</strain>
    </source>
</reference>
<comment type="caution">
    <text evidence="2">The sequence shown here is derived from an EMBL/GenBank/DDBJ whole genome shotgun (WGS) entry which is preliminary data.</text>
</comment>
<dbReference type="PROSITE" id="PS51257">
    <property type="entry name" value="PROKAR_LIPOPROTEIN"/>
    <property type="match status" value="1"/>
</dbReference>